<gene>
    <name evidence="3" type="ORF">F2P81_021470</name>
</gene>
<evidence type="ECO:0000313" key="3">
    <source>
        <dbReference type="EMBL" id="KAF0026733.1"/>
    </source>
</evidence>
<accession>A0A6A4RXA0</accession>
<dbReference type="AlphaFoldDB" id="A0A6A4RXA0"/>
<keyword evidence="2" id="KW-1133">Transmembrane helix</keyword>
<evidence type="ECO:0000256" key="1">
    <source>
        <dbReference type="SAM" id="MobiDB-lite"/>
    </source>
</evidence>
<sequence length="88" mass="9671">MPKYSRSVQDQVPVPPNRRHKVTIASSSTGHNCAPCSTERIEGPEAASADGQQMPHPVRIGRVIRSPRYRLLVLIINLTIIDCALLGE</sequence>
<feature type="compositionally biased region" description="Polar residues" evidence="1">
    <location>
        <begin position="1"/>
        <end position="10"/>
    </location>
</feature>
<name>A0A6A4RXA0_SCOMX</name>
<organism evidence="3 4">
    <name type="scientific">Scophthalmus maximus</name>
    <name type="common">Turbot</name>
    <name type="synonym">Psetta maxima</name>
    <dbReference type="NCBI Taxonomy" id="52904"/>
    <lineage>
        <taxon>Eukaryota</taxon>
        <taxon>Metazoa</taxon>
        <taxon>Chordata</taxon>
        <taxon>Craniata</taxon>
        <taxon>Vertebrata</taxon>
        <taxon>Euteleostomi</taxon>
        <taxon>Actinopterygii</taxon>
        <taxon>Neopterygii</taxon>
        <taxon>Teleostei</taxon>
        <taxon>Neoteleostei</taxon>
        <taxon>Acanthomorphata</taxon>
        <taxon>Carangaria</taxon>
        <taxon>Pleuronectiformes</taxon>
        <taxon>Pleuronectoidei</taxon>
        <taxon>Scophthalmidae</taxon>
        <taxon>Scophthalmus</taxon>
    </lineage>
</organism>
<comment type="caution">
    <text evidence="3">The sequence shown here is derived from an EMBL/GenBank/DDBJ whole genome shotgun (WGS) entry which is preliminary data.</text>
</comment>
<dbReference type="Proteomes" id="UP000438429">
    <property type="component" value="Unassembled WGS sequence"/>
</dbReference>
<keyword evidence="2" id="KW-0812">Transmembrane</keyword>
<feature type="region of interest" description="Disordered" evidence="1">
    <location>
        <begin position="1"/>
        <end position="55"/>
    </location>
</feature>
<protein>
    <submittedName>
        <fullName evidence="3">Uncharacterized protein</fullName>
    </submittedName>
</protein>
<proteinExistence type="predicted"/>
<keyword evidence="2" id="KW-0472">Membrane</keyword>
<feature type="transmembrane region" description="Helical" evidence="2">
    <location>
        <begin position="69"/>
        <end position="87"/>
    </location>
</feature>
<reference evidence="3 4" key="1">
    <citation type="submission" date="2019-06" db="EMBL/GenBank/DDBJ databases">
        <title>Draft genomes of female and male turbot (Scophthalmus maximus).</title>
        <authorList>
            <person name="Xu H."/>
            <person name="Xu X.-W."/>
            <person name="Shao C."/>
            <person name="Chen S."/>
        </authorList>
    </citation>
    <scope>NUCLEOTIDE SEQUENCE [LARGE SCALE GENOMIC DNA]</scope>
    <source>
        <strain evidence="3">Ysfricsl-2016a</strain>
        <tissue evidence="3">Blood</tissue>
    </source>
</reference>
<evidence type="ECO:0000256" key="2">
    <source>
        <dbReference type="SAM" id="Phobius"/>
    </source>
</evidence>
<evidence type="ECO:0000313" key="4">
    <source>
        <dbReference type="Proteomes" id="UP000438429"/>
    </source>
</evidence>
<dbReference type="EMBL" id="VEVO01000019">
    <property type="protein sequence ID" value="KAF0026733.1"/>
    <property type="molecule type" value="Genomic_DNA"/>
</dbReference>